<accession>A0A1I4QZG8</accession>
<dbReference type="STRING" id="39841.SAMN05660836_00296"/>
<reference evidence="2 3" key="1">
    <citation type="submission" date="2016-10" db="EMBL/GenBank/DDBJ databases">
        <authorList>
            <person name="de Groot N.N."/>
        </authorList>
    </citation>
    <scope>NUCLEOTIDE SEQUENCE [LARGE SCALE GENOMIC DNA]</scope>
    <source>
        <strain evidence="2 3">DSM 9990</strain>
    </source>
</reference>
<proteinExistence type="predicted"/>
<feature type="coiled-coil region" evidence="1">
    <location>
        <begin position="65"/>
        <end position="176"/>
    </location>
</feature>
<evidence type="ECO:0000313" key="2">
    <source>
        <dbReference type="EMBL" id="SFM45083.1"/>
    </source>
</evidence>
<dbReference type="AlphaFoldDB" id="A0A1I4QZG8"/>
<sequence length="204" mass="24562">MAMVYDIQKAAEILGTTVEEIEENIRQGTISAEWKEGRWEIPEWSIRVFVRTREALRKLNRRSALDRNESEYDLLTKILAKLEDLADFQDLQLKWIEQLDTLRFRIRELEEELSYKEFENAQLRKELELQSGKPEEGLKRLEDRYRELFAFLSQEISQLHDRMAKMEEELQKIQRRDVQVPVPSVSKNSKEGFWDRLIRMLTWD</sequence>
<evidence type="ECO:0000256" key="1">
    <source>
        <dbReference type="SAM" id="Coils"/>
    </source>
</evidence>
<keyword evidence="1" id="KW-0175">Coiled coil</keyword>
<dbReference type="Proteomes" id="UP000199611">
    <property type="component" value="Unassembled WGS sequence"/>
</dbReference>
<dbReference type="EMBL" id="FOUU01000001">
    <property type="protein sequence ID" value="SFM45083.1"/>
    <property type="molecule type" value="Genomic_DNA"/>
</dbReference>
<keyword evidence="3" id="KW-1185">Reference proteome</keyword>
<organism evidence="2 3">
    <name type="scientific">Thermodesulforhabdus norvegica</name>
    <dbReference type="NCBI Taxonomy" id="39841"/>
    <lineage>
        <taxon>Bacteria</taxon>
        <taxon>Pseudomonadati</taxon>
        <taxon>Thermodesulfobacteriota</taxon>
        <taxon>Syntrophobacteria</taxon>
        <taxon>Syntrophobacterales</taxon>
        <taxon>Thermodesulforhabdaceae</taxon>
        <taxon>Thermodesulforhabdus</taxon>
    </lineage>
</organism>
<evidence type="ECO:0008006" key="4">
    <source>
        <dbReference type="Google" id="ProtNLM"/>
    </source>
</evidence>
<evidence type="ECO:0000313" key="3">
    <source>
        <dbReference type="Proteomes" id="UP000199611"/>
    </source>
</evidence>
<gene>
    <name evidence="2" type="ORF">SAMN05660836_00296</name>
</gene>
<name>A0A1I4QZG8_9BACT</name>
<protein>
    <recommendedName>
        <fullName evidence="4">Helix-turn-helix domain-containing protein</fullName>
    </recommendedName>
</protein>
<dbReference type="RefSeq" id="WP_093392934.1">
    <property type="nucleotide sequence ID" value="NZ_FOUU01000001.1"/>
</dbReference>